<dbReference type="SUPFAM" id="SSF103473">
    <property type="entry name" value="MFS general substrate transporter"/>
    <property type="match status" value="1"/>
</dbReference>
<reference evidence="10 12" key="3">
    <citation type="submission" date="2019-08" db="EMBL/GenBank/DDBJ databases">
        <authorList>
            <person name="Kuhnert P."/>
        </authorList>
    </citation>
    <scope>NUCLEOTIDE SEQUENCE [LARGE SCALE GENOMIC DNA]</scope>
    <source>
        <strain evidence="10 12">B36.5</strain>
    </source>
</reference>
<dbReference type="OrthoDB" id="9775268at2"/>
<feature type="transmembrane region" description="Helical" evidence="7">
    <location>
        <begin position="349"/>
        <end position="371"/>
    </location>
</feature>
<evidence type="ECO:0000256" key="4">
    <source>
        <dbReference type="ARBA" id="ARBA00022692"/>
    </source>
</evidence>
<comment type="subcellular location">
    <subcellularLocation>
        <location evidence="1">Cell membrane</location>
        <topology evidence="1">Multi-pass membrane protein</topology>
    </subcellularLocation>
</comment>
<dbReference type="GO" id="GO:0005886">
    <property type="term" value="C:plasma membrane"/>
    <property type="evidence" value="ECO:0007669"/>
    <property type="project" value="UniProtKB-SubCell"/>
</dbReference>
<keyword evidence="4 7" id="KW-0812">Transmembrane</keyword>
<keyword evidence="5 7" id="KW-1133">Transmembrane helix</keyword>
<feature type="transmembrane region" description="Helical" evidence="7">
    <location>
        <begin position="377"/>
        <end position="394"/>
    </location>
</feature>
<name>A0A0B7GZW3_TREPH</name>
<dbReference type="PANTHER" id="PTHR23513">
    <property type="entry name" value="INTEGRAL MEMBRANE EFFLUX PROTEIN-RELATED"/>
    <property type="match status" value="1"/>
</dbReference>
<keyword evidence="3" id="KW-1003">Cell membrane</keyword>
<feature type="transmembrane region" description="Helical" evidence="7">
    <location>
        <begin position="21"/>
        <end position="40"/>
    </location>
</feature>
<evidence type="ECO:0000256" key="7">
    <source>
        <dbReference type="SAM" id="Phobius"/>
    </source>
</evidence>
<evidence type="ECO:0000313" key="10">
    <source>
        <dbReference type="EMBL" id="QEJ98299.1"/>
    </source>
</evidence>
<dbReference type="Proteomes" id="UP000323594">
    <property type="component" value="Chromosome"/>
</dbReference>
<keyword evidence="2" id="KW-0813">Transport</keyword>
<evidence type="ECO:0000313" key="9">
    <source>
        <dbReference type="EMBL" id="CEM62495.1"/>
    </source>
</evidence>
<organism evidence="9 11">
    <name type="scientific">Treponema phagedenis</name>
    <dbReference type="NCBI Taxonomy" id="162"/>
    <lineage>
        <taxon>Bacteria</taxon>
        <taxon>Pseudomonadati</taxon>
        <taxon>Spirochaetota</taxon>
        <taxon>Spirochaetia</taxon>
        <taxon>Spirochaetales</taxon>
        <taxon>Treponemataceae</taxon>
        <taxon>Treponema</taxon>
    </lineage>
</organism>
<dbReference type="InterPro" id="IPR036259">
    <property type="entry name" value="MFS_trans_sf"/>
</dbReference>
<dbReference type="PANTHER" id="PTHR23513:SF6">
    <property type="entry name" value="MAJOR FACILITATOR SUPERFAMILY ASSOCIATED DOMAIN-CONTAINING PROTEIN"/>
    <property type="match status" value="1"/>
</dbReference>
<evidence type="ECO:0000256" key="5">
    <source>
        <dbReference type="ARBA" id="ARBA00022989"/>
    </source>
</evidence>
<dbReference type="AlphaFoldDB" id="A0A0B7GZW3"/>
<accession>A0A0B7GZW3</accession>
<dbReference type="InterPro" id="IPR010290">
    <property type="entry name" value="TM_effector"/>
</dbReference>
<feature type="domain" description="Major facilitator superfamily (MFS) profile" evidence="8">
    <location>
        <begin position="222"/>
        <end position="406"/>
    </location>
</feature>
<dbReference type="Pfam" id="PF05977">
    <property type="entry name" value="MFS_3"/>
    <property type="match status" value="1"/>
</dbReference>
<keyword evidence="11" id="KW-1185">Reference proteome</keyword>
<dbReference type="Proteomes" id="UP000042527">
    <property type="component" value="Unassembled WGS sequence"/>
</dbReference>
<feature type="transmembrane region" description="Helical" evidence="7">
    <location>
        <begin position="312"/>
        <end position="337"/>
    </location>
</feature>
<evidence type="ECO:0000256" key="2">
    <source>
        <dbReference type="ARBA" id="ARBA00022448"/>
    </source>
</evidence>
<feature type="transmembrane region" description="Helical" evidence="7">
    <location>
        <begin position="78"/>
        <end position="97"/>
    </location>
</feature>
<gene>
    <name evidence="10" type="ORF">FUT82_10010</name>
    <name evidence="9" type="ORF">TPHV1_390010</name>
</gene>
<feature type="transmembrane region" description="Helical" evidence="7">
    <location>
        <begin position="159"/>
        <end position="187"/>
    </location>
</feature>
<dbReference type="CDD" id="cd06173">
    <property type="entry name" value="MFS_MefA_like"/>
    <property type="match status" value="1"/>
</dbReference>
<dbReference type="EMBL" id="CDNC01000033">
    <property type="protein sequence ID" value="CEM62495.1"/>
    <property type="molecule type" value="Genomic_DNA"/>
</dbReference>
<evidence type="ECO:0000313" key="11">
    <source>
        <dbReference type="Proteomes" id="UP000042527"/>
    </source>
</evidence>
<protein>
    <submittedName>
        <fullName evidence="10">MFS transporter</fullName>
    </submittedName>
    <submittedName>
        <fullName evidence="9">Transporter, major facilitator family protein</fullName>
    </submittedName>
</protein>
<dbReference type="InterPro" id="IPR020846">
    <property type="entry name" value="MFS_dom"/>
</dbReference>
<evidence type="ECO:0000256" key="6">
    <source>
        <dbReference type="ARBA" id="ARBA00023136"/>
    </source>
</evidence>
<evidence type="ECO:0000313" key="12">
    <source>
        <dbReference type="Proteomes" id="UP000323594"/>
    </source>
</evidence>
<dbReference type="EMBL" id="CP042817">
    <property type="protein sequence ID" value="QEJ98299.1"/>
    <property type="molecule type" value="Genomic_DNA"/>
</dbReference>
<dbReference type="RefSeq" id="WP_024753562.1">
    <property type="nucleotide sequence ID" value="NZ_CDNC01000033.1"/>
</dbReference>
<sequence>MKNKINYQINRDAVKFILSQGISVLGSSVVNFSIIWYLVLKTSSSYILTITILCTYIPQALIALGLSHIGDRYNKKVLIIIGDIITAFVTLLLYIMISKGYDSLKYIYITCVLRSFGAGIQLPMVNSFLPNICDNSELKKVNSLNSTVNSLIQLVSPGIGGVILATFGFKGSLLIDVLTAIISILILSKIKYKILQENNTGDKIFNARDIYDVWKHIKKSTILNRLIVFCVLFNFFVSIPAFFTPILVSQVYVGSIMKLTLNETMWSVGTLVGGVLLFFAKNNTIKKYAVTIKEAVIVFGLSIFLLGVVSNFILYLIILFVSGVAMTLYSTLNNIIIQSITSERYIGRVFSVIQTIISVATPFGIIILGMLSEYMGIRFVMSLSGIFIIIGVLFSKIGKKQENIYY</sequence>
<dbReference type="PROSITE" id="PS50850">
    <property type="entry name" value="MFS"/>
    <property type="match status" value="1"/>
</dbReference>
<dbReference type="Gene3D" id="1.20.1250.20">
    <property type="entry name" value="MFS general substrate transporter like domains"/>
    <property type="match status" value="1"/>
</dbReference>
<dbReference type="GO" id="GO:0022857">
    <property type="term" value="F:transmembrane transporter activity"/>
    <property type="evidence" value="ECO:0007669"/>
    <property type="project" value="InterPro"/>
</dbReference>
<proteinExistence type="predicted"/>
<evidence type="ECO:0000259" key="8">
    <source>
        <dbReference type="PROSITE" id="PS50850"/>
    </source>
</evidence>
<dbReference type="GeneID" id="57753080"/>
<keyword evidence="6 7" id="KW-0472">Membrane</keyword>
<evidence type="ECO:0000256" key="3">
    <source>
        <dbReference type="ARBA" id="ARBA00022475"/>
    </source>
</evidence>
<feature type="transmembrane region" description="Helical" evidence="7">
    <location>
        <begin position="46"/>
        <end position="66"/>
    </location>
</feature>
<reference evidence="9" key="2">
    <citation type="submission" date="2015-01" db="EMBL/GenBank/DDBJ databases">
        <authorList>
            <person name="Xiang T."/>
            <person name="Song Y."/>
            <person name="Huang L."/>
            <person name="Wang B."/>
            <person name="Wu P."/>
        </authorList>
    </citation>
    <scope>NUCLEOTIDE SEQUENCE [LARGE SCALE GENOMIC DNA]</scope>
    <source>
        <strain evidence="9">V1</strain>
    </source>
</reference>
<feature type="transmembrane region" description="Helical" evidence="7">
    <location>
        <begin position="288"/>
        <end position="306"/>
    </location>
</feature>
<feature type="transmembrane region" description="Helical" evidence="7">
    <location>
        <begin position="264"/>
        <end position="281"/>
    </location>
</feature>
<feature type="transmembrane region" description="Helical" evidence="7">
    <location>
        <begin position="226"/>
        <end position="252"/>
    </location>
</feature>
<reference evidence="11" key="1">
    <citation type="submission" date="2015-01" db="EMBL/GenBank/DDBJ databases">
        <authorList>
            <person name="Manzoor Shahid"/>
            <person name="Zubair Saima"/>
        </authorList>
    </citation>
    <scope>NUCLEOTIDE SEQUENCE [LARGE SCALE GENOMIC DNA]</scope>
    <source>
        <strain evidence="11">V1</strain>
    </source>
</reference>
<evidence type="ECO:0000256" key="1">
    <source>
        <dbReference type="ARBA" id="ARBA00004651"/>
    </source>
</evidence>